<keyword evidence="2" id="KW-1185">Reference proteome</keyword>
<dbReference type="GO" id="GO:0016740">
    <property type="term" value="F:transferase activity"/>
    <property type="evidence" value="ECO:0007669"/>
    <property type="project" value="UniProtKB-KW"/>
</dbReference>
<accession>A0ABY3ZWE2</accession>
<evidence type="ECO:0000313" key="1">
    <source>
        <dbReference type="EMBL" id="UOB21220.1"/>
    </source>
</evidence>
<dbReference type="RefSeq" id="WP_243366701.1">
    <property type="nucleotide sequence ID" value="NZ_CP094348.1"/>
</dbReference>
<dbReference type="Proteomes" id="UP000830343">
    <property type="component" value="Chromosome"/>
</dbReference>
<dbReference type="SUPFAM" id="SSF53474">
    <property type="entry name" value="alpha/beta-Hydrolases"/>
    <property type="match status" value="1"/>
</dbReference>
<dbReference type="EMBL" id="CP094348">
    <property type="protein sequence ID" value="UOB21220.1"/>
    <property type="molecule type" value="Genomic_DNA"/>
</dbReference>
<reference evidence="1" key="2">
    <citation type="submission" date="2022-04" db="EMBL/GenBank/DDBJ databases">
        <title>Antimicrobial genetic elements in methicillin-resistant Macrococcus armenti.</title>
        <authorList>
            <person name="Keller J.E."/>
            <person name="Schwendener S."/>
            <person name="Pantucek R."/>
            <person name="Perreten V."/>
        </authorList>
    </citation>
    <scope>NUCLEOTIDE SEQUENCE</scope>
    <source>
        <strain evidence="1">CCM 2609</strain>
    </source>
</reference>
<organism evidence="1 2">
    <name type="scientific">Macrococcus armenti</name>
    <dbReference type="NCBI Taxonomy" id="2875764"/>
    <lineage>
        <taxon>Bacteria</taxon>
        <taxon>Bacillati</taxon>
        <taxon>Bacillota</taxon>
        <taxon>Bacilli</taxon>
        <taxon>Bacillales</taxon>
        <taxon>Staphylococcaceae</taxon>
        <taxon>Macrococcus</taxon>
    </lineage>
</organism>
<keyword evidence="1" id="KW-0808">Transferase</keyword>
<evidence type="ECO:0000313" key="2">
    <source>
        <dbReference type="Proteomes" id="UP000830343"/>
    </source>
</evidence>
<dbReference type="Gene3D" id="3.40.50.1820">
    <property type="entry name" value="alpha/beta hydrolase"/>
    <property type="match status" value="1"/>
</dbReference>
<dbReference type="InterPro" id="IPR029058">
    <property type="entry name" value="AB_hydrolase_fold"/>
</dbReference>
<gene>
    <name evidence="1" type="ORF">MRZ06_03820</name>
</gene>
<reference evidence="1" key="1">
    <citation type="submission" date="2022-03" db="EMBL/GenBank/DDBJ databases">
        <authorList>
            <person name="Vrbovska V."/>
            <person name="Kovarovic V."/>
            <person name="Botka T."/>
            <person name="Pantucek R."/>
        </authorList>
    </citation>
    <scope>NUCLEOTIDE SEQUENCE</scope>
    <source>
        <strain evidence="1">CCM 2609</strain>
    </source>
</reference>
<name>A0ABY3ZWE2_9STAP</name>
<sequence>MASIDVQELNRSFLEEHNNQRVVIKSEGLNFYIKLALKETSDKLVVFSNGAIDPNKKKPPLFMRSNWVEDMTYSAVFIDDKTIHNSPLRIGWGVGNKNRHYLIDYSIIAKKISHVLRIKDENVYYFGSSAGGFMALGLATFHKNATAIVNNPQTDVMKYYEKSYKALFQRVFRNMEVDEVNKLYRKRLSLIEMFKTEAYVPKAFYFQNKMCRTDMVNHLNPMKAGFKDIGLSDESIRYVIYEDEIRGHNPPTKENTLKYIDMVVYEKGLEADDAFLFLNEYKPVEETNDLVDDVVVHHVNSEIVSSSGDNGFLSWVKGLLRK</sequence>
<proteinExistence type="predicted"/>
<protein>
    <submittedName>
        <fullName evidence="1">Glycosyl transferase</fullName>
    </submittedName>
</protein>